<dbReference type="SUPFAM" id="SSF52540">
    <property type="entry name" value="P-loop containing nucleoside triphosphate hydrolases"/>
    <property type="match status" value="1"/>
</dbReference>
<dbReference type="InterPro" id="IPR027417">
    <property type="entry name" value="P-loop_NTPase"/>
</dbReference>
<evidence type="ECO:0000256" key="3">
    <source>
        <dbReference type="PROSITE-ProRule" id="PRU00289"/>
    </source>
</evidence>
<evidence type="ECO:0000259" key="6">
    <source>
        <dbReference type="PROSITE" id="PS50901"/>
    </source>
</evidence>
<feature type="compositionally biased region" description="Basic and acidic residues" evidence="4">
    <location>
        <begin position="507"/>
        <end position="517"/>
    </location>
</feature>
<feature type="transmembrane region" description="Helical" evidence="5">
    <location>
        <begin position="12"/>
        <end position="32"/>
    </location>
</feature>
<name>A0A1M7Q2J8_9ACTN</name>
<evidence type="ECO:0000256" key="4">
    <source>
        <dbReference type="SAM" id="MobiDB-lite"/>
    </source>
</evidence>
<dbReference type="PROSITE" id="PS50901">
    <property type="entry name" value="FTSK"/>
    <property type="match status" value="1"/>
</dbReference>
<dbReference type="AlphaFoldDB" id="A0A1M7Q2J8"/>
<dbReference type="Proteomes" id="UP000184440">
    <property type="component" value="Unassembled WGS sequence"/>
</dbReference>
<feature type="domain" description="FtsK" evidence="6">
    <location>
        <begin position="267"/>
        <end position="450"/>
    </location>
</feature>
<feature type="binding site" evidence="3">
    <location>
        <begin position="294"/>
        <end position="301"/>
    </location>
    <ligand>
        <name>ATP</name>
        <dbReference type="ChEBI" id="CHEBI:30616"/>
    </ligand>
</feature>
<keyword evidence="5" id="KW-0812">Transmembrane</keyword>
<dbReference type="OrthoDB" id="3217500at2"/>
<dbReference type="GO" id="GO:0005524">
    <property type="term" value="F:ATP binding"/>
    <property type="evidence" value="ECO:0007669"/>
    <property type="project" value="UniProtKB-UniRule"/>
</dbReference>
<keyword evidence="8" id="KW-1185">Reference proteome</keyword>
<feature type="compositionally biased region" description="Pro residues" evidence="4">
    <location>
        <begin position="521"/>
        <end position="533"/>
    </location>
</feature>
<dbReference type="EMBL" id="FRCS01000004">
    <property type="protein sequence ID" value="SHN24366.1"/>
    <property type="molecule type" value="Genomic_DNA"/>
</dbReference>
<keyword evidence="5" id="KW-1133">Transmembrane helix</keyword>
<gene>
    <name evidence="7" type="ORF">SAMN05443668_10459</name>
</gene>
<dbReference type="RefSeq" id="WP_073257468.1">
    <property type="nucleotide sequence ID" value="NZ_FRCS01000004.1"/>
</dbReference>
<keyword evidence="5" id="KW-0472">Membrane</keyword>
<evidence type="ECO:0000256" key="1">
    <source>
        <dbReference type="ARBA" id="ARBA00022741"/>
    </source>
</evidence>
<dbReference type="InterPro" id="IPR002543">
    <property type="entry name" value="FtsK_dom"/>
</dbReference>
<evidence type="ECO:0000256" key="5">
    <source>
        <dbReference type="SAM" id="Phobius"/>
    </source>
</evidence>
<dbReference type="PANTHER" id="PTHR22683:SF41">
    <property type="entry name" value="DNA TRANSLOCASE FTSK"/>
    <property type="match status" value="1"/>
</dbReference>
<feature type="transmembrane region" description="Helical" evidence="5">
    <location>
        <begin position="113"/>
        <end position="132"/>
    </location>
</feature>
<feature type="transmembrane region" description="Helical" evidence="5">
    <location>
        <begin position="52"/>
        <end position="69"/>
    </location>
</feature>
<sequence>MTGRHRDRYGYGLGIGFIPPSLVGILLGFGFFLIVKTVRALSRTAWRYRSELAPLVIAGALTVAGWYWHYTHPRWALPIAAGAWTVVLVLLLLPSRWAVVRRCWLPRRIERAYAALCVALAGTWLSAAVTAGPGTGPLPGLGMLFTLAGAIPWWVHRRRRARIQVERRLSAWPGIADQIGLTGSRVASATVGRFGYVVRLALRRGQTVQQAVRAAGGIESGLGARPGSVRIEADPVRADRAIVRVMQVDPLARPIPYPEPIGPSSILRPFPLGVFEDATALAVKLAYRNALIGGVVGSGKSGVLNVLLAGLIACPDVLVWGIDLKGGMELLPWMPSLARLAVEPAQAVRMLRDAVAELDRRAGEQAAAGQRLWQPSPAHPALVLVVDEWAELPAAAAPLADSLARRGRAVCVTLLAATQRPTQKAMQGGAIRSQMDVRICLRVREARDVDLILGQGMNAAGWNAQALDAPGKLLISDPEHNQPRPGRAYWLPDDAVSALAAAHAPIRPRDLADRPEVKQPWPEPSAAPSPTIPPQRESAENTTTAEQKLRDALAGAPQEGTEIGELIQVTGMSRAWVYRQLSALARQRQATQAQRGRWRTTR</sequence>
<dbReference type="InterPro" id="IPR050206">
    <property type="entry name" value="FtsK/SpoIIIE/SftA"/>
</dbReference>
<dbReference type="GO" id="GO:0003677">
    <property type="term" value="F:DNA binding"/>
    <property type="evidence" value="ECO:0007669"/>
    <property type="project" value="InterPro"/>
</dbReference>
<protein>
    <submittedName>
        <fullName evidence="7">DNA segregation ATPase FtsK/SpoIIIE, S-DNA-T family</fullName>
    </submittedName>
</protein>
<keyword evidence="1 3" id="KW-0547">Nucleotide-binding</keyword>
<dbReference type="PANTHER" id="PTHR22683">
    <property type="entry name" value="SPORULATION PROTEIN RELATED"/>
    <property type="match status" value="1"/>
</dbReference>
<feature type="transmembrane region" description="Helical" evidence="5">
    <location>
        <begin position="138"/>
        <end position="155"/>
    </location>
</feature>
<accession>A0A1M7Q2J8</accession>
<dbReference type="Gene3D" id="3.40.50.300">
    <property type="entry name" value="P-loop containing nucleotide triphosphate hydrolases"/>
    <property type="match status" value="1"/>
</dbReference>
<reference evidence="7 8" key="1">
    <citation type="submission" date="2016-11" db="EMBL/GenBank/DDBJ databases">
        <authorList>
            <person name="Jaros S."/>
            <person name="Januszkiewicz K."/>
            <person name="Wedrychowicz H."/>
        </authorList>
    </citation>
    <scope>NUCLEOTIDE SEQUENCE [LARGE SCALE GENOMIC DNA]</scope>
    <source>
        <strain evidence="7 8">DSM 46144</strain>
    </source>
</reference>
<proteinExistence type="predicted"/>
<dbReference type="STRING" id="134849.SAMN05443668_10459"/>
<dbReference type="Pfam" id="PF01580">
    <property type="entry name" value="FtsK_SpoIIIE"/>
    <property type="match status" value="1"/>
</dbReference>
<organism evidence="7 8">
    <name type="scientific">Cryptosporangium aurantiacum</name>
    <dbReference type="NCBI Taxonomy" id="134849"/>
    <lineage>
        <taxon>Bacteria</taxon>
        <taxon>Bacillati</taxon>
        <taxon>Actinomycetota</taxon>
        <taxon>Actinomycetes</taxon>
        <taxon>Cryptosporangiales</taxon>
        <taxon>Cryptosporangiaceae</taxon>
        <taxon>Cryptosporangium</taxon>
    </lineage>
</organism>
<evidence type="ECO:0000256" key="2">
    <source>
        <dbReference type="ARBA" id="ARBA00022840"/>
    </source>
</evidence>
<evidence type="ECO:0000313" key="8">
    <source>
        <dbReference type="Proteomes" id="UP000184440"/>
    </source>
</evidence>
<keyword evidence="2 3" id="KW-0067">ATP-binding</keyword>
<feature type="transmembrane region" description="Helical" evidence="5">
    <location>
        <begin position="75"/>
        <end position="93"/>
    </location>
</feature>
<evidence type="ECO:0000313" key="7">
    <source>
        <dbReference type="EMBL" id="SHN24366.1"/>
    </source>
</evidence>
<feature type="region of interest" description="Disordered" evidence="4">
    <location>
        <begin position="506"/>
        <end position="557"/>
    </location>
</feature>